<dbReference type="OrthoDB" id="6111450at2"/>
<accession>A0A063Y9N4</accession>
<evidence type="ECO:0000256" key="2">
    <source>
        <dbReference type="ARBA" id="ARBA00023043"/>
    </source>
</evidence>
<reference evidence="5 6" key="1">
    <citation type="journal article" date="2005" name="Int. J. Syst. Evol. Microbiol.">
        <title>Nitrincola lacisaponensis gen. nov., sp. nov., a novel alkaliphilic bacterium isolated from an alkaline, saline lake.</title>
        <authorList>
            <person name="Dimitriu P.A."/>
            <person name="Shukla S.K."/>
            <person name="Conradt J."/>
            <person name="Marquez M.C."/>
            <person name="Ventosa A."/>
            <person name="Maglia A."/>
            <person name="Peyton B.M."/>
            <person name="Pinkart H.C."/>
            <person name="Mormile M.R."/>
        </authorList>
    </citation>
    <scope>NUCLEOTIDE SEQUENCE [LARGE SCALE GENOMIC DNA]</scope>
    <source>
        <strain evidence="5 6">4CA</strain>
    </source>
</reference>
<dbReference type="EMBL" id="JMSZ01000013">
    <property type="protein sequence ID" value="KDE41027.1"/>
    <property type="molecule type" value="Genomic_DNA"/>
</dbReference>
<organism evidence="5 6">
    <name type="scientific">Nitrincola lacisaponensis</name>
    <dbReference type="NCBI Taxonomy" id="267850"/>
    <lineage>
        <taxon>Bacteria</taxon>
        <taxon>Pseudomonadati</taxon>
        <taxon>Pseudomonadota</taxon>
        <taxon>Gammaproteobacteria</taxon>
        <taxon>Oceanospirillales</taxon>
        <taxon>Oceanospirillaceae</taxon>
        <taxon>Nitrincola</taxon>
    </lineage>
</organism>
<feature type="region of interest" description="Disordered" evidence="4">
    <location>
        <begin position="363"/>
        <end position="385"/>
    </location>
</feature>
<dbReference type="Proteomes" id="UP000027318">
    <property type="component" value="Unassembled WGS sequence"/>
</dbReference>
<dbReference type="PANTHER" id="PTHR24180">
    <property type="entry name" value="CYCLIN-DEPENDENT KINASE INHIBITOR 2C-RELATED"/>
    <property type="match status" value="1"/>
</dbReference>
<dbReference type="InterPro" id="IPR051637">
    <property type="entry name" value="Ank_repeat_dom-contain_49"/>
</dbReference>
<dbReference type="SMART" id="SM00248">
    <property type="entry name" value="ANK"/>
    <property type="match status" value="3"/>
</dbReference>
<proteinExistence type="predicted"/>
<comment type="caution">
    <text evidence="5">The sequence shown here is derived from an EMBL/GenBank/DDBJ whole genome shotgun (WGS) entry which is preliminary data.</text>
</comment>
<sequence>MICRSIRVSAIALIAFVSLSGCMSVIDSMVLADMDPASRKLVETHRLGENFKNVTDAQAVRTIQTARNPELVTLGGVIGIWEQRPALIDAALARGMNLNQGIPNRLLLSYPKEDLMAPGPLNAAYLIGTPPSMTQLIDERAVVSAAMLVRDLQTFDRLIQAGAVYNPATLNATLKTATVFGNTPILSERLLQMGAELSPELIFSVASQGSAEMLSWILSQGIDPNSRLSTPGDRRQHTGLEGITLYSYAENITPLFSLPGYTPDTPSRQRAIEMARLLIQAGAEVNATATFSYSISEDQPISGWTPLHAYSMTQNQPYGNPDLVAYLISVGANTQALNSHGQTPAQVTGMADRVTQQMMTLADQRRRQREQREAQARQQSQTADSGNLFGQAMAIAGLATVGAAASNAGVDSSAVMQIVGGGIADVMTEGRAGGIQQAQQQVQQQQQQQSRSQASNQTTAALPPAPGFQTETYRVSCPSGVSNDIPLHYRTQQCRSAMIDFAQAYSCNDYRRFEQVHAACERACGSVNCLQE</sequence>
<dbReference type="PROSITE" id="PS50088">
    <property type="entry name" value="ANK_REPEAT"/>
    <property type="match status" value="1"/>
</dbReference>
<dbReference type="InterPro" id="IPR002110">
    <property type="entry name" value="Ankyrin_rpt"/>
</dbReference>
<evidence type="ECO:0000256" key="4">
    <source>
        <dbReference type="SAM" id="MobiDB-lite"/>
    </source>
</evidence>
<dbReference type="Pfam" id="PF00023">
    <property type="entry name" value="Ank"/>
    <property type="match status" value="1"/>
</dbReference>
<keyword evidence="6" id="KW-1185">Reference proteome</keyword>
<dbReference type="STRING" id="267850.ADINL_0459"/>
<dbReference type="PROSITE" id="PS51257">
    <property type="entry name" value="PROKAR_LIPOPROTEIN"/>
    <property type="match status" value="1"/>
</dbReference>
<evidence type="ECO:0000256" key="1">
    <source>
        <dbReference type="ARBA" id="ARBA00022737"/>
    </source>
</evidence>
<keyword evidence="2 3" id="KW-0040">ANK repeat</keyword>
<evidence type="ECO:0000313" key="5">
    <source>
        <dbReference type="EMBL" id="KDE41027.1"/>
    </source>
</evidence>
<protein>
    <submittedName>
        <fullName evidence="5">Uncharacterized protein</fullName>
    </submittedName>
</protein>
<feature type="compositionally biased region" description="Low complexity" evidence="4">
    <location>
        <begin position="436"/>
        <end position="457"/>
    </location>
</feature>
<feature type="region of interest" description="Disordered" evidence="4">
    <location>
        <begin position="435"/>
        <end position="469"/>
    </location>
</feature>
<dbReference type="Gene3D" id="1.25.40.20">
    <property type="entry name" value="Ankyrin repeat-containing domain"/>
    <property type="match status" value="1"/>
</dbReference>
<dbReference type="InterPro" id="IPR036770">
    <property type="entry name" value="Ankyrin_rpt-contain_sf"/>
</dbReference>
<evidence type="ECO:0000256" key="3">
    <source>
        <dbReference type="PROSITE-ProRule" id="PRU00023"/>
    </source>
</evidence>
<keyword evidence="1" id="KW-0677">Repeat</keyword>
<gene>
    <name evidence="5" type="ORF">ADINL_0459</name>
</gene>
<dbReference type="SUPFAM" id="SSF48403">
    <property type="entry name" value="Ankyrin repeat"/>
    <property type="match status" value="1"/>
</dbReference>
<feature type="repeat" description="ANK" evidence="3">
    <location>
        <begin position="302"/>
        <end position="339"/>
    </location>
</feature>
<dbReference type="RefSeq" id="WP_036543540.1">
    <property type="nucleotide sequence ID" value="NZ_JMSZ01000013.1"/>
</dbReference>
<evidence type="ECO:0000313" key="6">
    <source>
        <dbReference type="Proteomes" id="UP000027318"/>
    </source>
</evidence>
<dbReference type="AlphaFoldDB" id="A0A063Y9N4"/>
<dbReference type="PANTHER" id="PTHR24180:SF45">
    <property type="entry name" value="POLY [ADP-RIBOSE] POLYMERASE TANKYRASE"/>
    <property type="match status" value="1"/>
</dbReference>
<name>A0A063Y9N4_9GAMM</name>